<sequence length="218" mass="23768">MSPDTPVSLTQAQPLVKHAYERLSSKPQLRACLRFIEDVSSKRTSVTARTVLSDAVDSLDDTDYSLPVTLTPHHGLVLQVMRALVPAWLGHPGPNVTGSIIDDDEKVRADTEHASQRLGAIDVHLLPHDDADATSPSNAQYAAERKTLLVPLGLLGLLLNASSIIEPVLVPALGRELMRVLMPTSRGPYAWRSRNERHFRALVECVASDLDTDDVEGS</sequence>
<accession>A0A9J6E7S8</accession>
<reference evidence="1" key="2">
    <citation type="submission" date="2021-09" db="EMBL/GenBank/DDBJ databases">
        <authorList>
            <person name="Jia N."/>
            <person name="Wang J."/>
            <person name="Shi W."/>
            <person name="Du L."/>
            <person name="Sun Y."/>
            <person name="Zhan W."/>
            <person name="Jiang J."/>
            <person name="Wang Q."/>
            <person name="Zhang B."/>
            <person name="Ji P."/>
            <person name="Sakyi L.B."/>
            <person name="Cui X."/>
            <person name="Yuan T."/>
            <person name="Jiang B."/>
            <person name="Yang W."/>
            <person name="Lam T.T.-Y."/>
            <person name="Chang Q."/>
            <person name="Ding S."/>
            <person name="Wang X."/>
            <person name="Zhu J."/>
            <person name="Ruan X."/>
            <person name="Zhao L."/>
            <person name="Wei J."/>
            <person name="Que T."/>
            <person name="Du C."/>
            <person name="Cheng J."/>
            <person name="Dai P."/>
            <person name="Han X."/>
            <person name="Huang E."/>
            <person name="Gao Y."/>
            <person name="Liu J."/>
            <person name="Shao H."/>
            <person name="Ye R."/>
            <person name="Li L."/>
            <person name="Wei W."/>
            <person name="Wang X."/>
            <person name="Wang C."/>
            <person name="Huo Q."/>
            <person name="Li W."/>
            <person name="Guo W."/>
            <person name="Chen H."/>
            <person name="Chen S."/>
            <person name="Zhou L."/>
            <person name="Zhou L."/>
            <person name="Ni X."/>
            <person name="Tian J."/>
            <person name="Zhou Y."/>
            <person name="Sheng Y."/>
            <person name="Liu T."/>
            <person name="Pan Y."/>
            <person name="Xia L."/>
            <person name="Li J."/>
            <person name="Zhao F."/>
            <person name="Cao W."/>
        </authorList>
    </citation>
    <scope>NUCLEOTIDE SEQUENCE</scope>
    <source>
        <strain evidence="1">Rmic-2018</strain>
        <tissue evidence="1">Larvae</tissue>
    </source>
</reference>
<keyword evidence="2" id="KW-1185">Reference proteome</keyword>
<organism evidence="1 2">
    <name type="scientific">Rhipicephalus microplus</name>
    <name type="common">Cattle tick</name>
    <name type="synonym">Boophilus microplus</name>
    <dbReference type="NCBI Taxonomy" id="6941"/>
    <lineage>
        <taxon>Eukaryota</taxon>
        <taxon>Metazoa</taxon>
        <taxon>Ecdysozoa</taxon>
        <taxon>Arthropoda</taxon>
        <taxon>Chelicerata</taxon>
        <taxon>Arachnida</taxon>
        <taxon>Acari</taxon>
        <taxon>Parasitiformes</taxon>
        <taxon>Ixodida</taxon>
        <taxon>Ixodoidea</taxon>
        <taxon>Ixodidae</taxon>
        <taxon>Rhipicephalinae</taxon>
        <taxon>Rhipicephalus</taxon>
        <taxon>Boophilus</taxon>
    </lineage>
</organism>
<name>A0A9J6E7S8_RHIMP</name>
<dbReference type="EMBL" id="JABSTU010000005">
    <property type="protein sequence ID" value="KAH8030406.1"/>
    <property type="molecule type" value="Genomic_DNA"/>
</dbReference>
<proteinExistence type="predicted"/>
<reference evidence="1" key="1">
    <citation type="journal article" date="2020" name="Cell">
        <title>Large-Scale Comparative Analyses of Tick Genomes Elucidate Their Genetic Diversity and Vector Capacities.</title>
        <authorList>
            <consortium name="Tick Genome and Microbiome Consortium (TIGMIC)"/>
            <person name="Jia N."/>
            <person name="Wang J."/>
            <person name="Shi W."/>
            <person name="Du L."/>
            <person name="Sun Y."/>
            <person name="Zhan W."/>
            <person name="Jiang J.F."/>
            <person name="Wang Q."/>
            <person name="Zhang B."/>
            <person name="Ji P."/>
            <person name="Bell-Sakyi L."/>
            <person name="Cui X.M."/>
            <person name="Yuan T.T."/>
            <person name="Jiang B.G."/>
            <person name="Yang W.F."/>
            <person name="Lam T.T."/>
            <person name="Chang Q.C."/>
            <person name="Ding S.J."/>
            <person name="Wang X.J."/>
            <person name="Zhu J.G."/>
            <person name="Ruan X.D."/>
            <person name="Zhao L."/>
            <person name="Wei J.T."/>
            <person name="Ye R.Z."/>
            <person name="Que T.C."/>
            <person name="Du C.H."/>
            <person name="Zhou Y.H."/>
            <person name="Cheng J.X."/>
            <person name="Dai P.F."/>
            <person name="Guo W.B."/>
            <person name="Han X.H."/>
            <person name="Huang E.J."/>
            <person name="Li L.F."/>
            <person name="Wei W."/>
            <person name="Gao Y.C."/>
            <person name="Liu J.Z."/>
            <person name="Shao H.Z."/>
            <person name="Wang X."/>
            <person name="Wang C.C."/>
            <person name="Yang T.C."/>
            <person name="Huo Q.B."/>
            <person name="Li W."/>
            <person name="Chen H.Y."/>
            <person name="Chen S.E."/>
            <person name="Zhou L.G."/>
            <person name="Ni X.B."/>
            <person name="Tian J.H."/>
            <person name="Sheng Y."/>
            <person name="Liu T."/>
            <person name="Pan Y.S."/>
            <person name="Xia L.Y."/>
            <person name="Li J."/>
            <person name="Zhao F."/>
            <person name="Cao W.C."/>
        </authorList>
    </citation>
    <scope>NUCLEOTIDE SEQUENCE</scope>
    <source>
        <strain evidence="1">Rmic-2018</strain>
    </source>
</reference>
<evidence type="ECO:0000313" key="2">
    <source>
        <dbReference type="Proteomes" id="UP000821866"/>
    </source>
</evidence>
<protein>
    <submittedName>
        <fullName evidence="1">Uncharacterized protein</fullName>
    </submittedName>
</protein>
<evidence type="ECO:0000313" key="1">
    <source>
        <dbReference type="EMBL" id="KAH8030406.1"/>
    </source>
</evidence>
<dbReference type="Proteomes" id="UP000821866">
    <property type="component" value="Chromosome 3"/>
</dbReference>
<gene>
    <name evidence="1" type="ORF">HPB51_006838</name>
</gene>
<dbReference type="AlphaFoldDB" id="A0A9J6E7S8"/>
<comment type="caution">
    <text evidence="1">The sequence shown here is derived from an EMBL/GenBank/DDBJ whole genome shotgun (WGS) entry which is preliminary data.</text>
</comment>